<accession>A0A7G1KPZ9</accession>
<dbReference type="NCBIfam" id="NF005924">
    <property type="entry name" value="PRK07937.1"/>
    <property type="match status" value="1"/>
</dbReference>
<dbReference type="EMBL" id="AP023396">
    <property type="protein sequence ID" value="BCK57317.1"/>
    <property type="molecule type" value="Genomic_DNA"/>
</dbReference>
<dbReference type="InterPro" id="IPR002155">
    <property type="entry name" value="Thiolase"/>
</dbReference>
<dbReference type="Gene3D" id="3.40.47.10">
    <property type="match status" value="1"/>
</dbReference>
<protein>
    <recommendedName>
        <fullName evidence="3">Lipid-transfer protein</fullName>
    </recommendedName>
</protein>
<dbReference type="KEGG" id="nwl:NWFMUON74_50890"/>
<reference evidence="1 2" key="1">
    <citation type="submission" date="2020-08" db="EMBL/GenBank/DDBJ databases">
        <title>Genome Sequencing of Nocardia wallacei strain FMUON74 and assembly.</title>
        <authorList>
            <person name="Toyokawa M."/>
            <person name="Uesaka K."/>
        </authorList>
    </citation>
    <scope>NUCLEOTIDE SEQUENCE [LARGE SCALE GENOMIC DNA]</scope>
    <source>
        <strain evidence="1 2">FMUON74</strain>
    </source>
</reference>
<dbReference type="AlphaFoldDB" id="A0A7G1KPZ9"/>
<evidence type="ECO:0000313" key="1">
    <source>
        <dbReference type="EMBL" id="BCK57317.1"/>
    </source>
</evidence>
<dbReference type="GeneID" id="80349529"/>
<dbReference type="PANTHER" id="PTHR42870:SF6">
    <property type="entry name" value="ACETYL-COA C-ACYLTRANSFERASE"/>
    <property type="match status" value="1"/>
</dbReference>
<sequence>MREVAVVTSAQSPCLAANRRDDMSGILLPVIREALADIELSRDRVDFVVSGSHDFHEGRTFAYIDSLDAVGAWPPISESHVEMDAAWAFYEAWAWLQLGHGDIALVYGIGRGSLPRDLDQVVPTQLDPYLLTPLRPHQDAIGGLQACALLEAGVTTEQEMARIVARSLADARSNPHAQVSGEYATDALLSEPYVASPLRRHDVAPVGDAAAVVVLAAGDVARSLTEHPAWVRGIDHRMDTHYPGARDLTHAPSARRAATEAAKLAGFAAADVDVAELHIEYSAQEPLLARELGLGAATAINPSGGPLAGRPTTATGLLRISEAAAAVRTGRAGRALAHATNGQALQQNMVCLLEGDTRA</sequence>
<name>A0A7G1KPZ9_9NOCA</name>
<dbReference type="RefSeq" id="WP_187684231.1">
    <property type="nucleotide sequence ID" value="NZ_AP023396.1"/>
</dbReference>
<dbReference type="InterPro" id="IPR016039">
    <property type="entry name" value="Thiolase-like"/>
</dbReference>
<dbReference type="Proteomes" id="UP000516173">
    <property type="component" value="Chromosome"/>
</dbReference>
<dbReference type="PIRSF" id="PIRSF000429">
    <property type="entry name" value="Ac-CoA_Ac_transf"/>
    <property type="match status" value="1"/>
</dbReference>
<evidence type="ECO:0000313" key="2">
    <source>
        <dbReference type="Proteomes" id="UP000516173"/>
    </source>
</evidence>
<organism evidence="1 2">
    <name type="scientific">Nocardia wallacei</name>
    <dbReference type="NCBI Taxonomy" id="480035"/>
    <lineage>
        <taxon>Bacteria</taxon>
        <taxon>Bacillati</taxon>
        <taxon>Actinomycetota</taxon>
        <taxon>Actinomycetes</taxon>
        <taxon>Mycobacteriales</taxon>
        <taxon>Nocardiaceae</taxon>
        <taxon>Nocardia</taxon>
    </lineage>
</organism>
<proteinExistence type="predicted"/>
<keyword evidence="2" id="KW-1185">Reference proteome</keyword>
<evidence type="ECO:0008006" key="3">
    <source>
        <dbReference type="Google" id="ProtNLM"/>
    </source>
</evidence>
<dbReference type="SUPFAM" id="SSF53901">
    <property type="entry name" value="Thiolase-like"/>
    <property type="match status" value="1"/>
</dbReference>
<dbReference type="GO" id="GO:0016747">
    <property type="term" value="F:acyltransferase activity, transferring groups other than amino-acyl groups"/>
    <property type="evidence" value="ECO:0007669"/>
    <property type="project" value="InterPro"/>
</dbReference>
<dbReference type="PANTHER" id="PTHR42870">
    <property type="entry name" value="ACETYL-COA C-ACETYLTRANSFERASE"/>
    <property type="match status" value="1"/>
</dbReference>
<gene>
    <name evidence="1" type="ORF">NWFMUON74_50890</name>
</gene>